<dbReference type="OrthoDB" id="60296at2157"/>
<dbReference type="CDD" id="cd04886">
    <property type="entry name" value="ACT_ThrD-II-like"/>
    <property type="match status" value="1"/>
</dbReference>
<reference evidence="1 2" key="1">
    <citation type="submission" date="2020-06" db="EMBL/GenBank/DDBJ databases">
        <title>Methanofollis fontis sp. nov., a methanogen isolated from marine sediments near a cold seep at Four-Way Closure Ridge offshore southwestern Taiwan.</title>
        <authorList>
            <person name="Chen S.-C."/>
            <person name="Teng N.-H."/>
            <person name="Lin Y.-S."/>
            <person name="Lai M.-C."/>
            <person name="Chen H.-H."/>
            <person name="Wang C.-C."/>
        </authorList>
    </citation>
    <scope>NUCLEOTIDE SEQUENCE [LARGE SCALE GENOMIC DNA]</scope>
    <source>
        <strain evidence="1 2">DSM 2702</strain>
    </source>
</reference>
<dbReference type="EMBL" id="JABXWR010000001">
    <property type="protein sequence ID" value="NVO66329.1"/>
    <property type="molecule type" value="Genomic_DNA"/>
</dbReference>
<proteinExistence type="predicted"/>
<dbReference type="InterPro" id="IPR044561">
    <property type="entry name" value="ACT_ThrD-II-like"/>
</dbReference>
<organism evidence="1 2">
    <name type="scientific">Methanofollis tationis</name>
    <dbReference type="NCBI Taxonomy" id="81417"/>
    <lineage>
        <taxon>Archaea</taxon>
        <taxon>Methanobacteriati</taxon>
        <taxon>Methanobacteriota</taxon>
        <taxon>Stenosarchaea group</taxon>
        <taxon>Methanomicrobia</taxon>
        <taxon>Methanomicrobiales</taxon>
        <taxon>Methanomicrobiaceae</taxon>
        <taxon>Methanofollis</taxon>
    </lineage>
</organism>
<evidence type="ECO:0000313" key="1">
    <source>
        <dbReference type="EMBL" id="NVO66329.1"/>
    </source>
</evidence>
<dbReference type="Proteomes" id="UP000570823">
    <property type="component" value="Unassembled WGS sequence"/>
</dbReference>
<accession>A0A7K4HMB3</accession>
<evidence type="ECO:0000313" key="2">
    <source>
        <dbReference type="Proteomes" id="UP000570823"/>
    </source>
</evidence>
<comment type="caution">
    <text evidence="1">The sequence shown here is derived from an EMBL/GenBank/DDBJ whole genome shotgun (WGS) entry which is preliminary data.</text>
</comment>
<dbReference type="AlphaFoldDB" id="A0A7K4HMB3"/>
<name>A0A7K4HMB3_9EURY</name>
<dbReference type="RefSeq" id="WP_176788034.1">
    <property type="nucleotide sequence ID" value="NZ_JABXWR010000001.1"/>
</dbReference>
<gene>
    <name evidence="1" type="ORF">HWN36_03145</name>
</gene>
<sequence>MKIEVKDAPGQLVAALKPISEAGGNIIAVIHEWDPTLRSKTRIVQVVLDIPEDRVDGLVESLTSRGVSILRMGEERLLMKRSVIMIGHLMHTDLSDTVDQIDCTGFAEVVEIHMTMPGIAQRSSALLTVSATNAAHMETAMEILRAVAKKKDLLLVEPMEESI</sequence>
<protein>
    <submittedName>
        <fullName evidence="1">Amino acid-binding protein</fullName>
    </submittedName>
</protein>
<keyword evidence="2" id="KW-1185">Reference proteome</keyword>